<accession>A0A6J5N7D9</accession>
<protein>
    <recommendedName>
        <fullName evidence="2">Bacteriophage P22, Gp10, DNA-stabilising</fullName>
    </recommendedName>
</protein>
<reference evidence="1" key="1">
    <citation type="submission" date="2020-04" db="EMBL/GenBank/DDBJ databases">
        <authorList>
            <person name="Chiriac C."/>
            <person name="Salcher M."/>
            <person name="Ghai R."/>
            <person name="Kavagutti S V."/>
        </authorList>
    </citation>
    <scope>NUCLEOTIDE SEQUENCE</scope>
</reference>
<organism evidence="1">
    <name type="scientific">uncultured Caudovirales phage</name>
    <dbReference type="NCBI Taxonomy" id="2100421"/>
    <lineage>
        <taxon>Viruses</taxon>
        <taxon>Duplodnaviria</taxon>
        <taxon>Heunggongvirae</taxon>
        <taxon>Uroviricota</taxon>
        <taxon>Caudoviricetes</taxon>
        <taxon>Peduoviridae</taxon>
        <taxon>Maltschvirus</taxon>
        <taxon>Maltschvirus maltsch</taxon>
    </lineage>
</organism>
<proteinExistence type="predicted"/>
<evidence type="ECO:0008006" key="2">
    <source>
        <dbReference type="Google" id="ProtNLM"/>
    </source>
</evidence>
<dbReference type="EMBL" id="LR796591">
    <property type="protein sequence ID" value="CAB4153103.1"/>
    <property type="molecule type" value="Genomic_DNA"/>
</dbReference>
<name>A0A6J5N7D9_9CAUD</name>
<gene>
    <name evidence="1" type="ORF">UFOVP602_40</name>
</gene>
<evidence type="ECO:0000313" key="1">
    <source>
        <dbReference type="EMBL" id="CAB4153103.1"/>
    </source>
</evidence>
<sequence length="484" mass="53533">MQRLDLPFAIPPYSSDQIGVGGDDAVNVRIEKADTGGRVEFFYQHTPALKLFCTQSIAGPSRGFWQASNGRVFQVAGATLWEIYYNGNRVNRGTITTADNPVGITDDGLRLVVMDGTAGYTLTFSTNVFAAIADPDFPNGAVQCWFIDQYIVCLEPNSIYWRFSEIADATVWPALNRVAAEGNPDWATAICVNAREVWVGGSKSFEVFYDSGDPDAAFTRINGAVLEVGIVAPYSLDSARGRVFFLGGGETGAGRVWASNGLTVEPISTKGIDGILATSDDLSNSFAKCHTFEGNTFYVLTVPSIDRTLVYDVDLNVWHERAWMDPNTGRFTRWRGQYSCFGHGRVLVGDSFGDAVYSLSLTDYADDKPDESGTFTIRRRRTTPFYEKDRLNLKWLEIELQALTGYGTTTGQGSDPEIMIRTSNDGLQWSNERRASLGALGNRLARCRLMLLGMSRLRKYRFEQTDPVPVAWQKLWGTIEAANS</sequence>